<accession>A0A833QJH1</accession>
<feature type="compositionally biased region" description="Gly residues" evidence="1">
    <location>
        <begin position="201"/>
        <end position="214"/>
    </location>
</feature>
<keyword evidence="3" id="KW-1185">Reference proteome</keyword>
<name>A0A833QJH1_9POAL</name>
<feature type="compositionally biased region" description="Low complexity" evidence="1">
    <location>
        <begin position="76"/>
        <end position="91"/>
    </location>
</feature>
<gene>
    <name evidence="2" type="ORF">FCM35_KLT06411</name>
</gene>
<dbReference type="PANTHER" id="PTHR47911">
    <property type="entry name" value="HYDROXYPROLINE-RICH GLYCOPROTEIN-LIKE"/>
    <property type="match status" value="1"/>
</dbReference>
<evidence type="ECO:0000313" key="3">
    <source>
        <dbReference type="Proteomes" id="UP000623129"/>
    </source>
</evidence>
<dbReference type="PANTHER" id="PTHR47911:SF1">
    <property type="entry name" value="OS06G0664400 PROTEIN"/>
    <property type="match status" value="1"/>
</dbReference>
<dbReference type="AlphaFoldDB" id="A0A833QJH1"/>
<proteinExistence type="predicted"/>
<organism evidence="2 3">
    <name type="scientific">Carex littledalei</name>
    <dbReference type="NCBI Taxonomy" id="544730"/>
    <lineage>
        <taxon>Eukaryota</taxon>
        <taxon>Viridiplantae</taxon>
        <taxon>Streptophyta</taxon>
        <taxon>Embryophyta</taxon>
        <taxon>Tracheophyta</taxon>
        <taxon>Spermatophyta</taxon>
        <taxon>Magnoliopsida</taxon>
        <taxon>Liliopsida</taxon>
        <taxon>Poales</taxon>
        <taxon>Cyperaceae</taxon>
        <taxon>Cyperoideae</taxon>
        <taxon>Cariceae</taxon>
        <taxon>Carex</taxon>
        <taxon>Carex subgen. Euthyceras</taxon>
    </lineage>
</organism>
<dbReference type="Proteomes" id="UP000623129">
    <property type="component" value="Unassembled WGS sequence"/>
</dbReference>
<evidence type="ECO:0000256" key="1">
    <source>
        <dbReference type="SAM" id="MobiDB-lite"/>
    </source>
</evidence>
<feature type="compositionally biased region" description="Basic and acidic residues" evidence="1">
    <location>
        <begin position="167"/>
        <end position="176"/>
    </location>
</feature>
<feature type="compositionally biased region" description="Basic and acidic residues" evidence="1">
    <location>
        <begin position="184"/>
        <end position="193"/>
    </location>
</feature>
<feature type="compositionally biased region" description="Low complexity" evidence="1">
    <location>
        <begin position="14"/>
        <end position="25"/>
    </location>
</feature>
<protein>
    <submittedName>
        <fullName evidence="2">Uncharacterized protein</fullName>
    </submittedName>
</protein>
<dbReference type="EMBL" id="SWLB01000016">
    <property type="protein sequence ID" value="KAF3327805.1"/>
    <property type="molecule type" value="Genomic_DNA"/>
</dbReference>
<feature type="region of interest" description="Disordered" evidence="1">
    <location>
        <begin position="1"/>
        <end position="229"/>
    </location>
</feature>
<dbReference type="OrthoDB" id="1932806at2759"/>
<sequence length="414" mass="45175">MRRGLAKLAPPPTSASTAAAFSTFSGSGGFGRGRGRGPPPPVSGEDSSVASDDDPLFSDYGRGRGRGRGDGPHPSSPLLPSFSLFASSSQGRGRGSGSGSGITSPDSDAPPKKPFFFSRERDDRDPVPPTKPTSDIDSDNPLPRKPDMSSFVSALGRGKPTTPTEPGSKEQSDRKQQQQMSMSSREDATRRAMEVLSRAGAGSGMRGRGGSGRGMRGRGRGRGRGRESFVEHDDMDYEDGEVGDDEVELDEYFEQAASVALPSPVEDAYQEAVHTNNMIEFEPEYLVGFGNPDIEEKPPMSLEEALETAKPFLIAYAGMSSQEEWEEAVKDVMKRLPKMKEMMDMYCGPDRVTAKQQQEELQRVANTLPRNAPTSVNKFTDRVLLSLQSNPGWGFDKKCQFMDKLAWEVKQHYK</sequence>
<evidence type="ECO:0000313" key="2">
    <source>
        <dbReference type="EMBL" id="KAF3327805.1"/>
    </source>
</evidence>
<reference evidence="2" key="1">
    <citation type="submission" date="2020-01" db="EMBL/GenBank/DDBJ databases">
        <title>Genome sequence of Kobresia littledalei, the first chromosome-level genome in the family Cyperaceae.</title>
        <authorList>
            <person name="Qu G."/>
        </authorList>
    </citation>
    <scope>NUCLEOTIDE SEQUENCE</scope>
    <source>
        <strain evidence="2">C.B.Clarke</strain>
        <tissue evidence="2">Leaf</tissue>
    </source>
</reference>
<comment type="caution">
    <text evidence="2">The sequence shown here is derived from an EMBL/GenBank/DDBJ whole genome shotgun (WGS) entry which is preliminary data.</text>
</comment>